<dbReference type="Proteomes" id="UP000235371">
    <property type="component" value="Unassembled WGS sequence"/>
</dbReference>
<dbReference type="InParanoid" id="A0A2J6TFR1"/>
<feature type="region of interest" description="Disordered" evidence="5">
    <location>
        <begin position="911"/>
        <end position="932"/>
    </location>
</feature>
<dbReference type="GO" id="GO:0016779">
    <property type="term" value="F:nucleotidyltransferase activity"/>
    <property type="evidence" value="ECO:0007669"/>
    <property type="project" value="UniProtKB-KW"/>
</dbReference>
<dbReference type="AlphaFoldDB" id="A0A2J6TFR1"/>
<dbReference type="InterPro" id="IPR012317">
    <property type="entry name" value="Poly(ADP-ribose)pol_cat_dom"/>
</dbReference>
<sequence>MPRKQFIADVQVAADKNIFGISSVVRGDDDGEVVACFVPPTGASIEISLLAQPDVGSYPSESMFMVFTQADLPPAATAALGTVSDFSAGMRLPELITTLSQKLHGAFATGSREAPYSIDDGSDVSMGGVNGNGSSDEESDEDPYAAYDSGPDDFIPGDPGASSSATYHLNVEAAKKLNRRIRHDLRAAKMAGFTVGVLTGMKAECVSSLASISIRVAQLGLSEEAIQAWDLEPQKYIVLLIRYSSGYKTFEAVISEPAKSHDIAFRVGICNRYKPTILEALAAFTDVTKNMGKDDEEEKPEVNDQAGFANLFISSSLNEFITQQLISLLKIRNSVGLGWDGAKRYFNDKQGKFDERAADLPSTYYEESSEKDSTLPTAIAADHLTDHSAKQISFPLIVAQFAMRYLVRCTDFCLVCHDKIEEDFEALKPYVCSKPLCLYQYMSLGFGPSVEHEILTQPYVVDLLVSFCYASAYNRRLREYPTGMSLSVPPVTSSVTRAFAAHSYYQPQANSPTANETQAGLDVKLDLNRQELIFEEGQTCPVQAGHWIVVNVAGRPSDHYRVEDTSLFPTIKLSDLPVTRVGMPPSLDTMQANMLTVPTPATTPPPPAIVTAKMSVYNQNFDDLDEIGKAESIVMLLETLPPVKEMKTYLLQMSRFSDPSLKTWKDRISPAALGMLRWIIASNRSCLVQVDRCPGQDDTEVVMSKVRLDQRVSNVTDNWVQFRFAQGSPDKEQRFLNALRAQQANFDPQFPSIFAWHGSPLPNWHSIIRSGLDFKEVSHGRAYGHGVYHAQDQAVSVGYAQPNQGNWPGSALKITSAMSLNEIVNCPTQFASANPYLVVQHIDWIQCRYLFVQVSATDGGFNCAGSNTVSHTSDPSIEVKQDPKYTATSLLRKPIGVPACAVKVSRGFRISTQSETPSSKRRKNGFSGSKSPMIEMSIASEGETLSDLEFLFSEDETPPANEEGLSKGKFVALHGSPKVNPKLTDFVPGSLDQSSLPMLEPPSYATPTATKTLNRNLREVLEIQKKTPLHELGWYIDQELVSNVYQWIVELHSFEASLPLAQDMKKAGVTSIVLEIRFGKDYPFSPPFLRVIRPRFMPFAAGGGGHVTAGGAMCMELLTNSGWSSVSTIESVLLQVRMAIMNTEPKPARLEHCSKAHQRDYGTAEAIDAFIRACRAHGWTVPPGFQDFAGPSGY</sequence>
<dbReference type="RefSeq" id="XP_024738763.1">
    <property type="nucleotide sequence ID" value="XM_024882861.1"/>
</dbReference>
<keyword evidence="4" id="KW-0520">NAD</keyword>
<evidence type="ECO:0000256" key="1">
    <source>
        <dbReference type="ARBA" id="ARBA00022676"/>
    </source>
</evidence>
<evidence type="ECO:0000256" key="4">
    <source>
        <dbReference type="ARBA" id="ARBA00023027"/>
    </source>
</evidence>
<evidence type="ECO:0000313" key="7">
    <source>
        <dbReference type="EMBL" id="PMD61859.1"/>
    </source>
</evidence>
<dbReference type="GO" id="GO:0003950">
    <property type="term" value="F:NAD+ poly-ADP-ribosyltransferase activity"/>
    <property type="evidence" value="ECO:0007669"/>
    <property type="project" value="InterPro"/>
</dbReference>
<dbReference type="GeneID" id="36590938"/>
<gene>
    <name evidence="7" type="ORF">K444DRAFT_627907</name>
</gene>
<evidence type="ECO:0000256" key="2">
    <source>
        <dbReference type="ARBA" id="ARBA00022679"/>
    </source>
</evidence>
<dbReference type="SUPFAM" id="SSF56399">
    <property type="entry name" value="ADP-ribosylation"/>
    <property type="match status" value="1"/>
</dbReference>
<dbReference type="PANTHER" id="PTHR21328">
    <property type="entry name" value="POLY ADP-RIBOSE POLYMERASE FAMILY, MEMBER PARP"/>
    <property type="match status" value="1"/>
</dbReference>
<name>A0A2J6TFR1_9HELO</name>
<keyword evidence="1" id="KW-0328">Glycosyltransferase</keyword>
<dbReference type="CDD" id="cd23802">
    <property type="entry name" value="UBCc_UBE2Q"/>
    <property type="match status" value="1"/>
</dbReference>
<keyword evidence="8" id="KW-1185">Reference proteome</keyword>
<organism evidence="7 8">
    <name type="scientific">Hyaloscypha bicolor E</name>
    <dbReference type="NCBI Taxonomy" id="1095630"/>
    <lineage>
        <taxon>Eukaryota</taxon>
        <taxon>Fungi</taxon>
        <taxon>Dikarya</taxon>
        <taxon>Ascomycota</taxon>
        <taxon>Pezizomycotina</taxon>
        <taxon>Leotiomycetes</taxon>
        <taxon>Helotiales</taxon>
        <taxon>Hyaloscyphaceae</taxon>
        <taxon>Hyaloscypha</taxon>
        <taxon>Hyaloscypha bicolor</taxon>
    </lineage>
</organism>
<dbReference type="Pfam" id="PF00179">
    <property type="entry name" value="UQ_con"/>
    <property type="match status" value="1"/>
</dbReference>
<dbReference type="InterPro" id="IPR000608">
    <property type="entry name" value="UBC"/>
</dbReference>
<evidence type="ECO:0000256" key="5">
    <source>
        <dbReference type="SAM" id="MobiDB-lite"/>
    </source>
</evidence>
<feature type="domain" description="UBC core" evidence="6">
    <location>
        <begin position="1011"/>
        <end position="1180"/>
    </location>
</feature>
<dbReference type="Pfam" id="PF00644">
    <property type="entry name" value="PARP"/>
    <property type="match status" value="1"/>
</dbReference>
<keyword evidence="2" id="KW-0808">Transferase</keyword>
<reference evidence="7 8" key="1">
    <citation type="submission" date="2016-04" db="EMBL/GenBank/DDBJ databases">
        <title>A degradative enzymes factory behind the ericoid mycorrhizal symbiosis.</title>
        <authorList>
            <consortium name="DOE Joint Genome Institute"/>
            <person name="Martino E."/>
            <person name="Morin E."/>
            <person name="Grelet G."/>
            <person name="Kuo A."/>
            <person name="Kohler A."/>
            <person name="Daghino S."/>
            <person name="Barry K."/>
            <person name="Choi C."/>
            <person name="Cichocki N."/>
            <person name="Clum A."/>
            <person name="Copeland A."/>
            <person name="Hainaut M."/>
            <person name="Haridas S."/>
            <person name="Labutti K."/>
            <person name="Lindquist E."/>
            <person name="Lipzen A."/>
            <person name="Khouja H.-R."/>
            <person name="Murat C."/>
            <person name="Ohm R."/>
            <person name="Olson A."/>
            <person name="Spatafora J."/>
            <person name="Veneault-Fourrey C."/>
            <person name="Henrissat B."/>
            <person name="Grigoriev I."/>
            <person name="Martin F."/>
            <person name="Perotto S."/>
        </authorList>
    </citation>
    <scope>NUCLEOTIDE SEQUENCE [LARGE SCALE GENOMIC DNA]</scope>
    <source>
        <strain evidence="7 8">E</strain>
    </source>
</reference>
<dbReference type="InterPro" id="IPR016135">
    <property type="entry name" value="UBQ-conjugating_enzyme/RWD"/>
</dbReference>
<feature type="region of interest" description="Disordered" evidence="5">
    <location>
        <begin position="114"/>
        <end position="159"/>
    </location>
</feature>
<dbReference type="PROSITE" id="PS50127">
    <property type="entry name" value="UBC_2"/>
    <property type="match status" value="1"/>
</dbReference>
<dbReference type="OrthoDB" id="109543at2759"/>
<keyword evidence="3" id="KW-0548">Nucleotidyltransferase</keyword>
<accession>A0A2J6TFR1</accession>
<dbReference type="FunFam" id="3.10.110.10:FF:000107">
    <property type="entry name" value="Ubiquitin conjugating enzyme, putative"/>
    <property type="match status" value="1"/>
</dbReference>
<protein>
    <recommendedName>
        <fullName evidence="6">UBC core domain-containing protein</fullName>
    </recommendedName>
</protein>
<dbReference type="STRING" id="1095630.A0A2J6TFR1"/>
<evidence type="ECO:0000313" key="8">
    <source>
        <dbReference type="Proteomes" id="UP000235371"/>
    </source>
</evidence>
<dbReference type="Gene3D" id="3.10.110.10">
    <property type="entry name" value="Ubiquitin Conjugating Enzyme"/>
    <property type="match status" value="1"/>
</dbReference>
<dbReference type="SMART" id="SM00212">
    <property type="entry name" value="UBCc"/>
    <property type="match status" value="1"/>
</dbReference>
<dbReference type="Gene3D" id="3.90.228.10">
    <property type="match status" value="1"/>
</dbReference>
<evidence type="ECO:0000259" key="6">
    <source>
        <dbReference type="PROSITE" id="PS50127"/>
    </source>
</evidence>
<dbReference type="SUPFAM" id="SSF54495">
    <property type="entry name" value="UBC-like"/>
    <property type="match status" value="1"/>
</dbReference>
<evidence type="ECO:0000256" key="3">
    <source>
        <dbReference type="ARBA" id="ARBA00022695"/>
    </source>
</evidence>
<proteinExistence type="predicted"/>
<dbReference type="InterPro" id="IPR051838">
    <property type="entry name" value="ARTD_PARP"/>
</dbReference>
<dbReference type="EMBL" id="KZ613785">
    <property type="protein sequence ID" value="PMD61859.1"/>
    <property type="molecule type" value="Genomic_DNA"/>
</dbReference>